<dbReference type="Proteomes" id="UP000256862">
    <property type="component" value="Chromosome CO2235"/>
</dbReference>
<dbReference type="AlphaFoldDB" id="A0A375G1D1"/>
<dbReference type="EMBL" id="OGUS01000115">
    <property type="protein sequence ID" value="SPC12562.1"/>
    <property type="molecule type" value="Genomic_DNA"/>
</dbReference>
<comment type="caution">
    <text evidence="1">The sequence shown here is derived from an EMBL/GenBank/DDBJ whole genome shotgun (WGS) entry which is preliminary data.</text>
</comment>
<sequence>MGLEQDANALAAFRFMHAEFGAGSLSRHV</sequence>
<reference evidence="1" key="1">
    <citation type="submission" date="2018-01" db="EMBL/GenBank/DDBJ databases">
        <authorList>
            <person name="Clerissi C."/>
        </authorList>
    </citation>
    <scope>NUCLEOTIDE SEQUENCE</scope>
    <source>
        <strain evidence="1">Cupriavidus oxalaticus LMG 2235</strain>
    </source>
</reference>
<name>A0A375G1D1_9BURK</name>
<gene>
    <name evidence="1" type="ORF">CO2235_150217</name>
</gene>
<proteinExistence type="predicted"/>
<accession>A0A375G1D1</accession>
<organism evidence="1">
    <name type="scientific">Cupriavidus oxalaticus</name>
    <dbReference type="NCBI Taxonomy" id="96344"/>
    <lineage>
        <taxon>Bacteria</taxon>
        <taxon>Pseudomonadati</taxon>
        <taxon>Pseudomonadota</taxon>
        <taxon>Betaproteobacteria</taxon>
        <taxon>Burkholderiales</taxon>
        <taxon>Burkholderiaceae</taxon>
        <taxon>Cupriavidus</taxon>
    </lineage>
</organism>
<evidence type="ECO:0000313" key="1">
    <source>
        <dbReference type="EMBL" id="SPC12562.1"/>
    </source>
</evidence>
<protein>
    <submittedName>
        <fullName evidence="1">Uncharacterized protein</fullName>
    </submittedName>
</protein>